<protein>
    <submittedName>
        <fullName evidence="3">Uncharacterized protein</fullName>
    </submittedName>
</protein>
<reference evidence="3" key="1">
    <citation type="submission" date="2022-08" db="UniProtKB">
        <authorList>
            <consortium name="EnsemblMetazoa"/>
        </authorList>
    </citation>
    <scope>IDENTIFICATION</scope>
    <source>
        <strain evidence="3">05x7-T-G4-1.051#20</strain>
    </source>
</reference>
<keyword evidence="2" id="KW-1133">Transmembrane helix</keyword>
<evidence type="ECO:0000313" key="4">
    <source>
        <dbReference type="Proteomes" id="UP000005408"/>
    </source>
</evidence>
<accession>A0A8W8NAJ7</accession>
<keyword evidence="2" id="KW-0812">Transmembrane</keyword>
<dbReference type="OMA" id="MERECSF"/>
<feature type="region of interest" description="Disordered" evidence="1">
    <location>
        <begin position="1"/>
        <end position="33"/>
    </location>
</feature>
<dbReference type="AlphaFoldDB" id="A0A8W8NAJ7"/>
<keyword evidence="2" id="KW-0472">Membrane</keyword>
<dbReference type="OrthoDB" id="6108262at2759"/>
<dbReference type="EnsemblMetazoa" id="G5351.1">
    <property type="protein sequence ID" value="G5351.1:cds"/>
    <property type="gene ID" value="G5351"/>
</dbReference>
<keyword evidence="4" id="KW-1185">Reference proteome</keyword>
<feature type="transmembrane region" description="Helical" evidence="2">
    <location>
        <begin position="290"/>
        <end position="311"/>
    </location>
</feature>
<dbReference type="Proteomes" id="UP000005408">
    <property type="component" value="Unassembled WGS sequence"/>
</dbReference>
<name>A0A8W8NAJ7_MAGGI</name>
<feature type="compositionally biased region" description="Polar residues" evidence="1">
    <location>
        <begin position="14"/>
        <end position="29"/>
    </location>
</feature>
<evidence type="ECO:0000256" key="2">
    <source>
        <dbReference type="SAM" id="Phobius"/>
    </source>
</evidence>
<evidence type="ECO:0000256" key="1">
    <source>
        <dbReference type="SAM" id="MobiDB-lite"/>
    </source>
</evidence>
<evidence type="ECO:0000313" key="3">
    <source>
        <dbReference type="EnsemblMetazoa" id="G5351.1:cds"/>
    </source>
</evidence>
<organism evidence="3 4">
    <name type="scientific">Magallana gigas</name>
    <name type="common">Pacific oyster</name>
    <name type="synonym">Crassostrea gigas</name>
    <dbReference type="NCBI Taxonomy" id="29159"/>
    <lineage>
        <taxon>Eukaryota</taxon>
        <taxon>Metazoa</taxon>
        <taxon>Spiralia</taxon>
        <taxon>Lophotrochozoa</taxon>
        <taxon>Mollusca</taxon>
        <taxon>Bivalvia</taxon>
        <taxon>Autobranchia</taxon>
        <taxon>Pteriomorphia</taxon>
        <taxon>Ostreida</taxon>
        <taxon>Ostreoidea</taxon>
        <taxon>Ostreidae</taxon>
        <taxon>Magallana</taxon>
    </lineage>
</organism>
<sequence length="370" mass="42670">MSAKLTTKSEKLDSSSSVEYTTESDSSDLFNHGRKLPPKTTEWKMSHLLELGIHFDKSSTDLDTLMSSVKQIFRKPKQSETDSEISKMHKCLIELTKDWWTFSFDFESAEKSLTGEGVVETLTTAEKAIKVFEQENYNIMENLNKTNLGDWRSLQVYSVWRNNLLEFWRYFCMLLIRWGKPYQKVGRFTNLFMAFSKICFLHPEPGNTYSDILQIKDSTVRGTPDIRFMALPPSSSGRKNLELIVVTEVKQYDAFKGDYVKGENFSSESLSPNVLAQHGIQLLMERECSFFFPAGIVGILCIGTKVIFTFLQISQSHYHLIRGKGKVDKTSKATISYTRPYDYMDARDRTEILEAFFWFGQVQSNPKEFT</sequence>
<proteinExistence type="predicted"/>